<feature type="region of interest" description="Disordered" evidence="10">
    <location>
        <begin position="68"/>
        <end position="135"/>
    </location>
</feature>
<name>A0ABP9YK39_9FUNG</name>
<keyword evidence="5 9" id="KW-0653">Protein transport</keyword>
<evidence type="ECO:0000313" key="12">
    <source>
        <dbReference type="Proteomes" id="UP001473302"/>
    </source>
</evidence>
<evidence type="ECO:0000256" key="10">
    <source>
        <dbReference type="SAM" id="MobiDB-lite"/>
    </source>
</evidence>
<feature type="transmembrane region" description="Helical" evidence="9">
    <location>
        <begin position="253"/>
        <end position="271"/>
    </location>
</feature>
<feature type="transmembrane region" description="Helical" evidence="9">
    <location>
        <begin position="316"/>
        <end position="334"/>
    </location>
</feature>
<dbReference type="PANTHER" id="PTHR14083">
    <property type="entry name" value="YIP1 INTERACTING FACTOR HOMOLOG YIF1 PROTEIN"/>
    <property type="match status" value="1"/>
</dbReference>
<evidence type="ECO:0000256" key="7">
    <source>
        <dbReference type="ARBA" id="ARBA00023034"/>
    </source>
</evidence>
<feature type="region of interest" description="Disordered" evidence="10">
    <location>
        <begin position="1"/>
        <end position="56"/>
    </location>
</feature>
<organism evidence="11 12">
    <name type="scientific">Mucor flavus</name>
    <dbReference type="NCBI Taxonomy" id="439312"/>
    <lineage>
        <taxon>Eukaryota</taxon>
        <taxon>Fungi</taxon>
        <taxon>Fungi incertae sedis</taxon>
        <taxon>Mucoromycota</taxon>
        <taxon>Mucoromycotina</taxon>
        <taxon>Mucoromycetes</taxon>
        <taxon>Mucorales</taxon>
        <taxon>Mucorineae</taxon>
        <taxon>Mucoraceae</taxon>
        <taxon>Mucor</taxon>
    </lineage>
</organism>
<comment type="caution">
    <text evidence="11">The sequence shown here is derived from an EMBL/GenBank/DDBJ whole genome shotgun (WGS) entry which is preliminary data.</text>
</comment>
<evidence type="ECO:0000313" key="11">
    <source>
        <dbReference type="EMBL" id="GAA5807225.1"/>
    </source>
</evidence>
<evidence type="ECO:0000256" key="1">
    <source>
        <dbReference type="ARBA" id="ARBA00009727"/>
    </source>
</evidence>
<comment type="subcellular location">
    <subcellularLocation>
        <location evidence="9">Endoplasmic reticulum membrane</location>
        <topology evidence="9">Multi-pass membrane protein</topology>
    </subcellularLocation>
    <subcellularLocation>
        <location evidence="9">Golgi apparatus membrane</location>
        <topology evidence="9">Multi-pass membrane protein</topology>
    </subcellularLocation>
</comment>
<keyword evidence="3 9" id="KW-0812">Transmembrane</keyword>
<protein>
    <recommendedName>
        <fullName evidence="9">Protein YIF1</fullName>
    </recommendedName>
</protein>
<feature type="compositionally biased region" description="Low complexity" evidence="10">
    <location>
        <begin position="68"/>
        <end position="100"/>
    </location>
</feature>
<keyword evidence="6 9" id="KW-1133">Transmembrane helix</keyword>
<dbReference type="InterPro" id="IPR005578">
    <property type="entry name" value="Yif1_fam"/>
</dbReference>
<accession>A0ABP9YK39</accession>
<evidence type="ECO:0000256" key="4">
    <source>
        <dbReference type="ARBA" id="ARBA00022824"/>
    </source>
</evidence>
<dbReference type="Pfam" id="PF03878">
    <property type="entry name" value="YIF1"/>
    <property type="match status" value="1"/>
</dbReference>
<evidence type="ECO:0000256" key="8">
    <source>
        <dbReference type="ARBA" id="ARBA00023136"/>
    </source>
</evidence>
<dbReference type="EMBL" id="BAABUK010000002">
    <property type="protein sequence ID" value="GAA5807225.1"/>
    <property type="molecule type" value="Genomic_DNA"/>
</dbReference>
<dbReference type="Proteomes" id="UP001473302">
    <property type="component" value="Unassembled WGS sequence"/>
</dbReference>
<reference evidence="11 12" key="1">
    <citation type="submission" date="2024-04" db="EMBL/GenBank/DDBJ databases">
        <title>genome sequences of Mucor flavus KT1a and Helicostylum pulchrum KT1b strains isolated from the surface of a dry-aged beef.</title>
        <authorList>
            <person name="Toyotome T."/>
            <person name="Hosono M."/>
            <person name="Torimaru M."/>
            <person name="Fukuda K."/>
            <person name="Mikami N."/>
        </authorList>
    </citation>
    <scope>NUCLEOTIDE SEQUENCE [LARGE SCALE GENOMIC DNA]</scope>
    <source>
        <strain evidence="11 12">KT1a</strain>
    </source>
</reference>
<keyword evidence="12" id="KW-1185">Reference proteome</keyword>
<proteinExistence type="inferred from homology"/>
<feature type="transmembrane region" description="Helical" evidence="9">
    <location>
        <begin position="226"/>
        <end position="246"/>
    </location>
</feature>
<keyword evidence="7 9" id="KW-0333">Golgi apparatus</keyword>
<evidence type="ECO:0000256" key="3">
    <source>
        <dbReference type="ARBA" id="ARBA00022692"/>
    </source>
</evidence>
<evidence type="ECO:0000256" key="6">
    <source>
        <dbReference type="ARBA" id="ARBA00022989"/>
    </source>
</evidence>
<gene>
    <name evidence="11" type="ORF">MFLAVUS_000580</name>
</gene>
<comment type="similarity">
    <text evidence="1 9">Belongs to the YIF1 family.</text>
</comment>
<keyword evidence="2 9" id="KW-0813">Transport</keyword>
<feature type="transmembrane region" description="Helical" evidence="9">
    <location>
        <begin position="360"/>
        <end position="378"/>
    </location>
</feature>
<keyword evidence="4 9" id="KW-0256">Endoplasmic reticulum</keyword>
<evidence type="ECO:0000256" key="5">
    <source>
        <dbReference type="ARBA" id="ARBA00022927"/>
    </source>
</evidence>
<feature type="compositionally biased region" description="Low complexity" evidence="10">
    <location>
        <begin position="115"/>
        <end position="127"/>
    </location>
</feature>
<evidence type="ECO:0000256" key="2">
    <source>
        <dbReference type="ARBA" id="ARBA00022448"/>
    </source>
</evidence>
<feature type="compositionally biased region" description="Polar residues" evidence="10">
    <location>
        <begin position="43"/>
        <end position="56"/>
    </location>
</feature>
<keyword evidence="8 9" id="KW-0472">Membrane</keyword>
<dbReference type="PANTHER" id="PTHR14083:SF0">
    <property type="entry name" value="YIP1D-INTERACTING FACTOR 1, ISOFORM C"/>
    <property type="match status" value="1"/>
</dbReference>
<feature type="compositionally biased region" description="Polar residues" evidence="10">
    <location>
        <begin position="1"/>
        <end position="16"/>
    </location>
</feature>
<evidence type="ECO:0000256" key="9">
    <source>
        <dbReference type="RuleBase" id="RU368073"/>
    </source>
</evidence>
<feature type="compositionally biased region" description="Pro residues" evidence="10">
    <location>
        <begin position="22"/>
        <end position="35"/>
    </location>
</feature>
<comment type="function">
    <text evidence="9">Has a role in transport between endoplasmic reticulum and Golgi.</text>
</comment>
<sequence length="379" mass="43427">MYPSGGNPNYQYSNQAYGAPSKSPPPLQHPVPQHPIPDFGTAVHQTTPSPGLQQHNQYQYNQSGQQPMMPMMQQQSPMMQQQPPLMQQQQQQRSPMMQQQNPKMHQAYDPNAYTPQPQQQQQQQQQPNNLYSQFGFNDPAAQMGMQFAGSAMAQGSAYVEKNFNRWVDIPALRHYFNVSNSYVMSKIRLLLFPWRNSSWNRLIMRSETGQMEGFKPPREDVNSPDLYIPVMAVVTYVLLCGLTAGLQESFHPDMLYIATSTSVAIIFWEIVYTRLGCYFLSIPFDASMLDLVSYYGYKFVGIIVTDVVKLLGGKGYIAWFVFFYTGLCVSFFLLRSMRYVILPDAAAGPSTMNPQRKRRLWFLLTIAALQIVYMFFLIN</sequence>